<accession>Q73YU0</accession>
<dbReference type="PIRSF" id="PIRSF010611">
    <property type="entry name" value="UCP010611"/>
    <property type="match status" value="1"/>
</dbReference>
<keyword evidence="1" id="KW-0732">Signal</keyword>
<dbReference type="STRING" id="262316.MAP_1865c"/>
<dbReference type="InterPro" id="IPR016572">
    <property type="entry name" value="UCP010611"/>
</dbReference>
<proteinExistence type="predicted"/>
<organism evidence="2 3">
    <name type="scientific">Mycolicibacterium paratuberculosis (strain ATCC BAA-968 / K-10)</name>
    <name type="common">Mycobacterium paratuberculosis</name>
    <dbReference type="NCBI Taxonomy" id="262316"/>
    <lineage>
        <taxon>Bacteria</taxon>
        <taxon>Bacillati</taxon>
        <taxon>Actinomycetota</taxon>
        <taxon>Actinomycetes</taxon>
        <taxon>Mycobacteriales</taxon>
        <taxon>Mycobacteriaceae</taxon>
        <taxon>Mycobacterium</taxon>
        <taxon>Mycobacterium avium complex (MAC)</taxon>
    </lineage>
</organism>
<dbReference type="InterPro" id="IPR032407">
    <property type="entry name" value="MHB"/>
</dbReference>
<evidence type="ECO:0000313" key="2">
    <source>
        <dbReference type="EMBL" id="AAS04182.1"/>
    </source>
</evidence>
<evidence type="ECO:0000256" key="1">
    <source>
        <dbReference type="SAM" id="SignalP"/>
    </source>
</evidence>
<dbReference type="eggNOG" id="ENOG5032BI0">
    <property type="taxonomic scope" value="Bacteria"/>
</dbReference>
<dbReference type="NCBIfam" id="TIGR04529">
    <property type="entry name" value="MTB_hemophore"/>
    <property type="match status" value="1"/>
</dbReference>
<evidence type="ECO:0008006" key="4">
    <source>
        <dbReference type="Google" id="ProtNLM"/>
    </source>
</evidence>
<dbReference type="KEGG" id="mpa:MAP_1865c"/>
<dbReference type="Proteomes" id="UP000000580">
    <property type="component" value="Chromosome"/>
</dbReference>
<gene>
    <name evidence="2" type="ordered locus">MAP_1865c</name>
</gene>
<dbReference type="EMBL" id="AE016958">
    <property type="protein sequence ID" value="AAS04182.1"/>
    <property type="molecule type" value="Genomic_DNA"/>
</dbReference>
<sequence>MRRPAGDTHRMATQAVTRSAVAVCGLALAFTAAGPASADRDLSPFVNTTCDYGQVMSALQAADPQAAAQFSASPESVSFLRQFLASPPGQRQQMAQMLASQPGADQQFGLVQRVFSTCNNY</sequence>
<dbReference type="HOGENOM" id="CLU_171779_0_0_11"/>
<feature type="signal peptide" evidence="1">
    <location>
        <begin position="1"/>
        <end position="38"/>
    </location>
</feature>
<dbReference type="AlphaFoldDB" id="Q73YU0"/>
<protein>
    <recommendedName>
        <fullName evidence="4">Hemophore-related protein</fullName>
    </recommendedName>
</protein>
<keyword evidence="3" id="KW-1185">Reference proteome</keyword>
<reference evidence="2 3" key="1">
    <citation type="journal article" date="2005" name="Proc. Natl. Acad. Sci. U.S.A.">
        <title>The complete genome sequence of Mycobacterium avium subspecies paratuberculosis.</title>
        <authorList>
            <person name="Li L."/>
            <person name="Bannantine J.P."/>
            <person name="Zhang Q."/>
            <person name="Amonsin A."/>
            <person name="May B.J."/>
            <person name="Alt D."/>
            <person name="Banerji N."/>
            <person name="Kanjilal S."/>
            <person name="Kapur V."/>
        </authorList>
    </citation>
    <scope>NUCLEOTIDE SEQUENCE [LARGE SCALE GENOMIC DNA]</scope>
    <source>
        <strain evidence="3">ATCC BAA-968 / K-10</strain>
    </source>
</reference>
<dbReference type="GO" id="GO:0020037">
    <property type="term" value="F:heme binding"/>
    <property type="evidence" value="ECO:0007669"/>
    <property type="project" value="InterPro"/>
</dbReference>
<name>Q73YU0_MYCPA</name>
<evidence type="ECO:0000313" key="3">
    <source>
        <dbReference type="Proteomes" id="UP000000580"/>
    </source>
</evidence>
<feature type="chain" id="PRO_5004285151" description="Hemophore-related protein" evidence="1">
    <location>
        <begin position="39"/>
        <end position="121"/>
    </location>
</feature>